<gene>
    <name evidence="1" type="ORF">ARMOST_19468</name>
</gene>
<dbReference type="AlphaFoldDB" id="A0A284S4Q3"/>
<protein>
    <submittedName>
        <fullName evidence="1">Uncharacterized protein</fullName>
    </submittedName>
</protein>
<dbReference type="EMBL" id="FUEG01000032">
    <property type="protein sequence ID" value="SJL15956.1"/>
    <property type="molecule type" value="Genomic_DNA"/>
</dbReference>
<evidence type="ECO:0000313" key="2">
    <source>
        <dbReference type="Proteomes" id="UP000219338"/>
    </source>
</evidence>
<name>A0A284S4Q3_ARMOS</name>
<keyword evidence="2" id="KW-1185">Reference proteome</keyword>
<reference evidence="2" key="1">
    <citation type="journal article" date="2017" name="Nat. Ecol. Evol.">
        <title>Genome expansion and lineage-specific genetic innovations in the forest pathogenic fungi Armillaria.</title>
        <authorList>
            <person name="Sipos G."/>
            <person name="Prasanna A.N."/>
            <person name="Walter M.C."/>
            <person name="O'Connor E."/>
            <person name="Balint B."/>
            <person name="Krizsan K."/>
            <person name="Kiss B."/>
            <person name="Hess J."/>
            <person name="Varga T."/>
            <person name="Slot J."/>
            <person name="Riley R."/>
            <person name="Boka B."/>
            <person name="Rigling D."/>
            <person name="Barry K."/>
            <person name="Lee J."/>
            <person name="Mihaltcheva S."/>
            <person name="LaButti K."/>
            <person name="Lipzen A."/>
            <person name="Waldron R."/>
            <person name="Moloney N.M."/>
            <person name="Sperisen C."/>
            <person name="Kredics L."/>
            <person name="Vagvoelgyi C."/>
            <person name="Patrignani A."/>
            <person name="Fitzpatrick D."/>
            <person name="Nagy I."/>
            <person name="Doyle S."/>
            <person name="Anderson J.B."/>
            <person name="Grigoriev I.V."/>
            <person name="Gueldener U."/>
            <person name="Muensterkoetter M."/>
            <person name="Nagy L.G."/>
        </authorList>
    </citation>
    <scope>NUCLEOTIDE SEQUENCE [LARGE SCALE GENOMIC DNA]</scope>
    <source>
        <strain evidence="2">C18/9</strain>
    </source>
</reference>
<organism evidence="1 2">
    <name type="scientific">Armillaria ostoyae</name>
    <name type="common">Armillaria root rot fungus</name>
    <dbReference type="NCBI Taxonomy" id="47428"/>
    <lineage>
        <taxon>Eukaryota</taxon>
        <taxon>Fungi</taxon>
        <taxon>Dikarya</taxon>
        <taxon>Basidiomycota</taxon>
        <taxon>Agaricomycotina</taxon>
        <taxon>Agaricomycetes</taxon>
        <taxon>Agaricomycetidae</taxon>
        <taxon>Agaricales</taxon>
        <taxon>Marasmiineae</taxon>
        <taxon>Physalacriaceae</taxon>
        <taxon>Armillaria</taxon>
    </lineage>
</organism>
<proteinExistence type="predicted"/>
<dbReference type="OrthoDB" id="10468251at2759"/>
<evidence type="ECO:0000313" key="1">
    <source>
        <dbReference type="EMBL" id="SJL15956.1"/>
    </source>
</evidence>
<dbReference type="Proteomes" id="UP000219338">
    <property type="component" value="Unassembled WGS sequence"/>
</dbReference>
<accession>A0A284S4Q3</accession>
<sequence length="85" mass="9678">MDQRDLNVVPAWCLRGACVVRVAAWLIRVAVRGQPAWCGCVAAWSRGCVVRWRGRLRGRGKSSHKKRTSHHSMIFEYSVQKSTKI</sequence>